<feature type="non-terminal residue" evidence="2">
    <location>
        <position position="1"/>
    </location>
</feature>
<organism evidence="2">
    <name type="scientific">Nothobranchius kuhntae</name>
    <name type="common">Beira killifish</name>
    <dbReference type="NCBI Taxonomy" id="321403"/>
    <lineage>
        <taxon>Eukaryota</taxon>
        <taxon>Metazoa</taxon>
        <taxon>Chordata</taxon>
        <taxon>Craniata</taxon>
        <taxon>Vertebrata</taxon>
        <taxon>Euteleostomi</taxon>
        <taxon>Actinopterygii</taxon>
        <taxon>Neopterygii</taxon>
        <taxon>Teleostei</taxon>
        <taxon>Neoteleostei</taxon>
        <taxon>Acanthomorphata</taxon>
        <taxon>Ovalentaria</taxon>
        <taxon>Atherinomorphae</taxon>
        <taxon>Cyprinodontiformes</taxon>
        <taxon>Nothobranchiidae</taxon>
        <taxon>Nothobranchius</taxon>
    </lineage>
</organism>
<evidence type="ECO:0000256" key="1">
    <source>
        <dbReference type="SAM" id="MobiDB-lite"/>
    </source>
</evidence>
<dbReference type="AlphaFoldDB" id="A0A1A8JUH2"/>
<feature type="non-terminal residue" evidence="2">
    <location>
        <position position="76"/>
    </location>
</feature>
<sequence>LARDTLSDLTIETKDDLVYKQVQAPYKGPELMCFLEGPRSTHRCDQRDQGQPVWSQGGIQPSPCGRRVTNVRSRGH</sequence>
<reference evidence="2" key="2">
    <citation type="submission" date="2016-06" db="EMBL/GenBank/DDBJ databases">
        <title>The genome of a short-lived fish provides insights into sex chromosome evolution and the genetic control of aging.</title>
        <authorList>
            <person name="Reichwald K."/>
            <person name="Felder M."/>
            <person name="Petzold A."/>
            <person name="Koch P."/>
            <person name="Groth M."/>
            <person name="Platzer M."/>
        </authorList>
    </citation>
    <scope>NUCLEOTIDE SEQUENCE</scope>
    <source>
        <tissue evidence="2">Brain</tissue>
    </source>
</reference>
<protein>
    <submittedName>
        <fullName evidence="2">Uncharacterized protein</fullName>
    </submittedName>
</protein>
<feature type="region of interest" description="Disordered" evidence="1">
    <location>
        <begin position="41"/>
        <end position="76"/>
    </location>
</feature>
<dbReference type="EMBL" id="HAEE01003775">
    <property type="protein sequence ID" value="SBR23795.1"/>
    <property type="molecule type" value="Transcribed_RNA"/>
</dbReference>
<name>A0A1A8JUH2_NOTKU</name>
<reference evidence="2" key="1">
    <citation type="submission" date="2016-05" db="EMBL/GenBank/DDBJ databases">
        <authorList>
            <person name="Lavstsen T."/>
            <person name="Jespersen J.S."/>
        </authorList>
    </citation>
    <scope>NUCLEOTIDE SEQUENCE</scope>
    <source>
        <tissue evidence="2">Brain</tissue>
    </source>
</reference>
<gene>
    <name evidence="2" type="primary">Nfu_g_1_009836</name>
</gene>
<evidence type="ECO:0000313" key="2">
    <source>
        <dbReference type="EMBL" id="SBR23795.1"/>
    </source>
</evidence>
<proteinExistence type="predicted"/>
<accession>A0A1A8JUH2</accession>